<protein>
    <recommendedName>
        <fullName evidence="9">SRP54-type proteins GTP-binding domain-containing protein</fullName>
    </recommendedName>
</protein>
<feature type="compositionally biased region" description="Basic and acidic residues" evidence="8">
    <location>
        <begin position="319"/>
        <end position="334"/>
    </location>
</feature>
<dbReference type="InterPro" id="IPR042101">
    <property type="entry name" value="SRP54_N_sf"/>
</dbReference>
<dbReference type="EMBL" id="CP119894">
    <property type="protein sequence ID" value="WFD26559.1"/>
    <property type="molecule type" value="Genomic_DNA"/>
</dbReference>
<evidence type="ECO:0000256" key="5">
    <source>
        <dbReference type="ARBA" id="ARBA00023134"/>
    </source>
</evidence>
<evidence type="ECO:0000256" key="1">
    <source>
        <dbReference type="ARBA" id="ARBA00004397"/>
    </source>
</evidence>
<dbReference type="SMART" id="SM00382">
    <property type="entry name" value="AAA"/>
    <property type="match status" value="1"/>
</dbReference>
<dbReference type="SMART" id="SM00963">
    <property type="entry name" value="SRP54_N"/>
    <property type="match status" value="1"/>
</dbReference>
<evidence type="ECO:0000256" key="2">
    <source>
        <dbReference type="ARBA" id="ARBA00008531"/>
    </source>
</evidence>
<dbReference type="InterPro" id="IPR003593">
    <property type="entry name" value="AAA+_ATPase"/>
</dbReference>
<evidence type="ECO:0000256" key="3">
    <source>
        <dbReference type="ARBA" id="ARBA00022741"/>
    </source>
</evidence>
<evidence type="ECO:0000259" key="9">
    <source>
        <dbReference type="PROSITE" id="PS00300"/>
    </source>
</evidence>
<dbReference type="AlphaFoldDB" id="A0AAF0J246"/>
<keyword evidence="11" id="KW-1185">Reference proteome</keyword>
<dbReference type="Gene3D" id="3.30.450.60">
    <property type="match status" value="1"/>
</dbReference>
<organism evidence="10 11">
    <name type="scientific">Malassezia nana</name>
    <dbReference type="NCBI Taxonomy" id="180528"/>
    <lineage>
        <taxon>Eukaryota</taxon>
        <taxon>Fungi</taxon>
        <taxon>Dikarya</taxon>
        <taxon>Basidiomycota</taxon>
        <taxon>Ustilaginomycotina</taxon>
        <taxon>Malasseziomycetes</taxon>
        <taxon>Malasseziales</taxon>
        <taxon>Malasseziaceae</taxon>
        <taxon>Malassezia</taxon>
    </lineage>
</organism>
<dbReference type="InterPro" id="IPR000897">
    <property type="entry name" value="SRP54_GTPase_dom"/>
</dbReference>
<reference evidence="10" key="1">
    <citation type="submission" date="2023-03" db="EMBL/GenBank/DDBJ databases">
        <title>Mating type loci evolution in Malassezia.</title>
        <authorList>
            <person name="Coelho M.A."/>
        </authorList>
    </citation>
    <scope>NUCLEOTIDE SEQUENCE</scope>
    <source>
        <strain evidence="10">CBS 9557</strain>
    </source>
</reference>
<keyword evidence="5" id="KW-0342">GTP-binding</keyword>
<dbReference type="Gene3D" id="3.40.50.300">
    <property type="entry name" value="P-loop containing nucleotide triphosphate hydrolases"/>
    <property type="match status" value="1"/>
</dbReference>
<dbReference type="PANTHER" id="PTHR43134:SF1">
    <property type="entry name" value="SIGNAL RECOGNITION PARTICLE RECEPTOR SUBUNIT ALPHA"/>
    <property type="match status" value="1"/>
</dbReference>
<evidence type="ECO:0000313" key="10">
    <source>
        <dbReference type="EMBL" id="WFD26559.1"/>
    </source>
</evidence>
<dbReference type="PANTHER" id="PTHR43134">
    <property type="entry name" value="SIGNAL RECOGNITION PARTICLE RECEPTOR SUBUNIT ALPHA"/>
    <property type="match status" value="1"/>
</dbReference>
<evidence type="ECO:0000256" key="6">
    <source>
        <dbReference type="ARBA" id="ARBA00023136"/>
    </source>
</evidence>
<dbReference type="InterPro" id="IPR027417">
    <property type="entry name" value="P-loop_NTPase"/>
</dbReference>
<evidence type="ECO:0000256" key="4">
    <source>
        <dbReference type="ARBA" id="ARBA00022824"/>
    </source>
</evidence>
<comment type="similarity">
    <text evidence="2">Belongs to the GTP-binding SRP family.</text>
</comment>
<keyword evidence="7" id="KW-0675">Receptor</keyword>
<dbReference type="SUPFAM" id="SSF64356">
    <property type="entry name" value="SNARE-like"/>
    <property type="match status" value="1"/>
</dbReference>
<dbReference type="GO" id="GO:0005785">
    <property type="term" value="C:signal recognition particle receptor complex"/>
    <property type="evidence" value="ECO:0007669"/>
    <property type="project" value="InterPro"/>
</dbReference>
<dbReference type="Pfam" id="PF04086">
    <property type="entry name" value="SRP-alpha_N"/>
    <property type="match status" value="2"/>
</dbReference>
<dbReference type="GO" id="GO:0005525">
    <property type="term" value="F:GTP binding"/>
    <property type="evidence" value="ECO:0007669"/>
    <property type="project" value="UniProtKB-KW"/>
</dbReference>
<dbReference type="SUPFAM" id="SSF47364">
    <property type="entry name" value="Domain of the SRP/SRP receptor G-proteins"/>
    <property type="match status" value="1"/>
</dbReference>
<gene>
    <name evidence="10" type="ORF">MNAN1_001542</name>
</gene>
<dbReference type="Gene3D" id="1.20.120.140">
    <property type="entry name" value="Signal recognition particle SRP54, nucleotide-binding domain"/>
    <property type="match status" value="1"/>
</dbReference>
<feature type="region of interest" description="Disordered" evidence="8">
    <location>
        <begin position="251"/>
        <end position="336"/>
    </location>
</feature>
<comment type="subcellular location">
    <subcellularLocation>
        <location evidence="1">Endoplasmic reticulum membrane</location>
        <topology evidence="1">Peripheral membrane protein</topology>
        <orientation evidence="1">Cytoplasmic side</orientation>
    </subcellularLocation>
</comment>
<dbReference type="InterPro" id="IPR007222">
    <property type="entry name" value="Sig_recog_particle_rcpt_asu_N"/>
</dbReference>
<dbReference type="GO" id="GO:0006614">
    <property type="term" value="P:SRP-dependent cotranslational protein targeting to membrane"/>
    <property type="evidence" value="ECO:0007669"/>
    <property type="project" value="InterPro"/>
</dbReference>
<dbReference type="CDD" id="cd17876">
    <property type="entry name" value="SRalpha_C"/>
    <property type="match status" value="1"/>
</dbReference>
<dbReference type="Proteomes" id="UP001213623">
    <property type="component" value="Chromosome 3"/>
</dbReference>
<keyword evidence="4" id="KW-0256">Endoplasmic reticulum</keyword>
<dbReference type="CDD" id="cd14826">
    <property type="entry name" value="SR_alpha_SRX"/>
    <property type="match status" value="1"/>
</dbReference>
<dbReference type="InterPro" id="IPR013822">
    <property type="entry name" value="Signal_recog_particl_SRP54_hlx"/>
</dbReference>
<dbReference type="GO" id="GO:0006886">
    <property type="term" value="P:intracellular protein transport"/>
    <property type="evidence" value="ECO:0007669"/>
    <property type="project" value="InterPro"/>
</dbReference>
<dbReference type="InterPro" id="IPR036225">
    <property type="entry name" value="SRP/SRP_N"/>
</dbReference>
<dbReference type="Pfam" id="PF02881">
    <property type="entry name" value="SRP54_N"/>
    <property type="match status" value="1"/>
</dbReference>
<keyword evidence="3" id="KW-0547">Nucleotide-binding</keyword>
<dbReference type="SMART" id="SM00962">
    <property type="entry name" value="SRP54"/>
    <property type="match status" value="1"/>
</dbReference>
<evidence type="ECO:0000256" key="8">
    <source>
        <dbReference type="SAM" id="MobiDB-lite"/>
    </source>
</evidence>
<evidence type="ECO:0000313" key="11">
    <source>
        <dbReference type="Proteomes" id="UP001213623"/>
    </source>
</evidence>
<sequence>MQAPDAAADGPQSQAHTLHALEKGAAVRRAILSCLESSLAVVQALSATSDQGGIRALLCERDALALQILQTQREMDYVRAQSASYLDEMQDVRAHVLQRLDELRKEPVPAVPSQIALLRGVVTYTARASGMPWWNDPAVAAYDVVNRVIRTSFLEERTASQRLDVDGYTARWLLSNEHKLIVMAVHQRILSLTYVEPLLSMVCAQFVARYPLLVQGLADQRVSPETLASYSQSLDKWEAEFMQVLRTLESSKAPKHEARPSEPEAPAPATAPSSAHRGPAAPSAKFDKAEVGPGGRRVVSGRGKKSKQSAPTPSPQPADVKKPAAGKDRRKWGENNEPLSEASVAELDFSHAGADTSQVDLSQWIDPSKLGTKRADGMYELADDEAPAPDTVPGFFQTISSSSSSFLARLTGQKDALTKEDLAPVLHAMQLHLQSKNVANDVAMLICEGVEKRLLGQRIGSFGSVKAEVRKSLEESITRILTPSTSTDILLEIASKKKRRAELAATLPAHALRGPTPPTLNPYSIGFVGVNGVGKSTNLAKVCFWLLQNRYRVLIAACDTFRSGAVEQLRTHVRNLGQLKLDGRLVADGLPATGEPILELYERGYGKDAAGIAKDALAYARTQGFDVVLIDTAGRMQDNEPLMRALAKLIAVNQPDKVLFVGEALVGNEAVDQLTKFHRALKDYSGVSHPRGLDGCLLTKWDTVDVRMLHSYHQDKVGTALTSTWATGLPIYFVGTGQTYTDLRQLRVSHVVHALLRD</sequence>
<dbReference type="FunFam" id="3.40.50.300:FF:000188">
    <property type="entry name" value="signal recognition particle receptor subunit alpha"/>
    <property type="match status" value="1"/>
</dbReference>
<dbReference type="PROSITE" id="PS00300">
    <property type="entry name" value="SRP54"/>
    <property type="match status" value="1"/>
</dbReference>
<dbReference type="InterPro" id="IPR011012">
    <property type="entry name" value="Longin-like_dom_sf"/>
</dbReference>
<dbReference type="Pfam" id="PF00448">
    <property type="entry name" value="SRP54"/>
    <property type="match status" value="1"/>
</dbReference>
<accession>A0AAF0J246</accession>
<feature type="compositionally biased region" description="Basic and acidic residues" evidence="8">
    <location>
        <begin position="252"/>
        <end position="262"/>
    </location>
</feature>
<dbReference type="SUPFAM" id="SSF52540">
    <property type="entry name" value="P-loop containing nucleoside triphosphate hydrolases"/>
    <property type="match status" value="1"/>
</dbReference>
<keyword evidence="6" id="KW-0472">Membrane</keyword>
<feature type="domain" description="SRP54-type proteins GTP-binding" evidence="9">
    <location>
        <begin position="730"/>
        <end position="743"/>
    </location>
</feature>
<evidence type="ECO:0000256" key="7">
    <source>
        <dbReference type="ARBA" id="ARBA00023170"/>
    </source>
</evidence>
<name>A0AAF0J246_9BASI</name>
<dbReference type="GO" id="GO:0005047">
    <property type="term" value="F:signal recognition particle binding"/>
    <property type="evidence" value="ECO:0007669"/>
    <property type="project" value="InterPro"/>
</dbReference>
<dbReference type="GO" id="GO:0003924">
    <property type="term" value="F:GTPase activity"/>
    <property type="evidence" value="ECO:0007669"/>
    <property type="project" value="InterPro"/>
</dbReference>
<proteinExistence type="inferred from homology"/>